<dbReference type="SMART" id="SM00484">
    <property type="entry name" value="XPGI"/>
    <property type="match status" value="1"/>
</dbReference>
<dbReference type="EMBL" id="JAUIQD010000001">
    <property type="protein sequence ID" value="KAK3363338.1"/>
    <property type="molecule type" value="Genomic_DNA"/>
</dbReference>
<evidence type="ECO:0000259" key="2">
    <source>
        <dbReference type="SMART" id="SM00484"/>
    </source>
</evidence>
<keyword evidence="4" id="KW-1185">Reference proteome</keyword>
<evidence type="ECO:0000313" key="4">
    <source>
        <dbReference type="Proteomes" id="UP001275084"/>
    </source>
</evidence>
<dbReference type="PANTHER" id="PTHR11081">
    <property type="entry name" value="FLAP ENDONUCLEASE FAMILY MEMBER"/>
    <property type="match status" value="1"/>
</dbReference>
<protein>
    <submittedName>
        <fullName evidence="3">PIN domain-like protein</fullName>
    </submittedName>
</protein>
<dbReference type="PANTHER" id="PTHR11081:SF62">
    <property type="entry name" value="XPG-I DOMAIN-CONTAINING PROTEIN"/>
    <property type="match status" value="1"/>
</dbReference>
<evidence type="ECO:0000313" key="3">
    <source>
        <dbReference type="EMBL" id="KAK3363338.1"/>
    </source>
</evidence>
<feature type="region of interest" description="Disordered" evidence="1">
    <location>
        <begin position="420"/>
        <end position="460"/>
    </location>
</feature>
<sequence>MGINQFWQVVAGAGEKTDLVEMSSRHYQSHGRPLRVTIDTPYWMFHNIDDKKVEEIRKKTPAAKLKERAVLNRIFWLRSRNIEIIFVFDGPKRGMKRGKEAKTLHPDKTIILKEMLRHLGVPYHYAPAEAEAECSKLQKLGIVDAVWSGDSDAFMFGCTILWKFYSDKRGNQSFKSNEAIEKYTSNRNILSREGIVLFALLSGCDYTPDIGVGLQGVGIQKAFPIAKAADASGLARSMCDTFTANGNPIEMNKCKRARLRGQLFDMGHSSVKVPNTFSDPSIVSRCYKPIVSTDEVLKNLPCLRQGWSRSFEDDIPATWTFLLHHFYSNLPVTWPVKHLTALEMNRELVFGNLGARIQQHWAGIKLKSKRKHDPCTTVSVQPLLLLCGLEALGVADSDKEVEYRFLDCVLRQGLPADMFAPPSQANNKRKLDAVQNQQIRKKRASAPAAGAGEEERRGLEHLRRECGLPLT</sequence>
<accession>A0AAJ0HV30</accession>
<dbReference type="Pfam" id="PF00867">
    <property type="entry name" value="XPG_I"/>
    <property type="match status" value="1"/>
</dbReference>
<dbReference type="Gene3D" id="1.10.150.20">
    <property type="entry name" value="5' to 3' exonuclease, C-terminal subdomain"/>
    <property type="match status" value="1"/>
</dbReference>
<feature type="domain" description="XPG-I" evidence="2">
    <location>
        <begin position="117"/>
        <end position="195"/>
    </location>
</feature>
<dbReference type="InterPro" id="IPR036279">
    <property type="entry name" value="5-3_exonuclease_C_sf"/>
</dbReference>
<reference evidence="3" key="2">
    <citation type="submission" date="2023-06" db="EMBL/GenBank/DDBJ databases">
        <authorList>
            <consortium name="Lawrence Berkeley National Laboratory"/>
            <person name="Haridas S."/>
            <person name="Hensen N."/>
            <person name="Bonometti L."/>
            <person name="Westerberg I."/>
            <person name="Brannstrom I.O."/>
            <person name="Guillou S."/>
            <person name="Cros-Aarteil S."/>
            <person name="Calhoun S."/>
            <person name="Kuo A."/>
            <person name="Mondo S."/>
            <person name="Pangilinan J."/>
            <person name="Riley R."/>
            <person name="Labutti K."/>
            <person name="Andreopoulos B."/>
            <person name="Lipzen A."/>
            <person name="Chen C."/>
            <person name="Yanf M."/>
            <person name="Daum C."/>
            <person name="Ng V."/>
            <person name="Clum A."/>
            <person name="Steindorff A."/>
            <person name="Ohm R."/>
            <person name="Martin F."/>
            <person name="Silar P."/>
            <person name="Natvig D."/>
            <person name="Lalanne C."/>
            <person name="Gautier V."/>
            <person name="Ament-Velasquez S.L."/>
            <person name="Kruys A."/>
            <person name="Hutchinson M.I."/>
            <person name="Powell A.J."/>
            <person name="Barry K."/>
            <person name="Miller A.N."/>
            <person name="Grigoriev I.V."/>
            <person name="Debuchy R."/>
            <person name="Gladieux P."/>
            <person name="Thoren M.H."/>
            <person name="Johannesson H."/>
        </authorList>
    </citation>
    <scope>NUCLEOTIDE SEQUENCE</scope>
    <source>
        <strain evidence="3">CBS 955.72</strain>
    </source>
</reference>
<dbReference type="AlphaFoldDB" id="A0AAJ0HV30"/>
<dbReference type="SUPFAM" id="SSF47807">
    <property type="entry name" value="5' to 3' exonuclease, C-terminal subdomain"/>
    <property type="match status" value="1"/>
</dbReference>
<dbReference type="Gene3D" id="3.40.50.1010">
    <property type="entry name" value="5'-nuclease"/>
    <property type="match status" value="2"/>
</dbReference>
<proteinExistence type="predicted"/>
<organism evidence="3 4">
    <name type="scientific">Lasiosphaeria hispida</name>
    <dbReference type="NCBI Taxonomy" id="260671"/>
    <lineage>
        <taxon>Eukaryota</taxon>
        <taxon>Fungi</taxon>
        <taxon>Dikarya</taxon>
        <taxon>Ascomycota</taxon>
        <taxon>Pezizomycotina</taxon>
        <taxon>Sordariomycetes</taxon>
        <taxon>Sordariomycetidae</taxon>
        <taxon>Sordariales</taxon>
        <taxon>Lasiosphaeriaceae</taxon>
        <taxon>Lasiosphaeria</taxon>
    </lineage>
</organism>
<comment type="caution">
    <text evidence="3">The sequence shown here is derived from an EMBL/GenBank/DDBJ whole genome shotgun (WGS) entry which is preliminary data.</text>
</comment>
<dbReference type="InterPro" id="IPR006084">
    <property type="entry name" value="XPG/Rad2"/>
</dbReference>
<dbReference type="InterPro" id="IPR029060">
    <property type="entry name" value="PIN-like_dom_sf"/>
</dbReference>
<dbReference type="GO" id="GO:0006281">
    <property type="term" value="P:DNA repair"/>
    <property type="evidence" value="ECO:0007669"/>
    <property type="project" value="UniProtKB-ARBA"/>
</dbReference>
<name>A0AAJ0HV30_9PEZI</name>
<evidence type="ECO:0000256" key="1">
    <source>
        <dbReference type="SAM" id="MobiDB-lite"/>
    </source>
</evidence>
<reference evidence="3" key="1">
    <citation type="journal article" date="2023" name="Mol. Phylogenet. Evol.">
        <title>Genome-scale phylogeny and comparative genomics of the fungal order Sordariales.</title>
        <authorList>
            <person name="Hensen N."/>
            <person name="Bonometti L."/>
            <person name="Westerberg I."/>
            <person name="Brannstrom I.O."/>
            <person name="Guillou S."/>
            <person name="Cros-Aarteil S."/>
            <person name="Calhoun S."/>
            <person name="Haridas S."/>
            <person name="Kuo A."/>
            <person name="Mondo S."/>
            <person name="Pangilinan J."/>
            <person name="Riley R."/>
            <person name="LaButti K."/>
            <person name="Andreopoulos B."/>
            <person name="Lipzen A."/>
            <person name="Chen C."/>
            <person name="Yan M."/>
            <person name="Daum C."/>
            <person name="Ng V."/>
            <person name="Clum A."/>
            <person name="Steindorff A."/>
            <person name="Ohm R.A."/>
            <person name="Martin F."/>
            <person name="Silar P."/>
            <person name="Natvig D.O."/>
            <person name="Lalanne C."/>
            <person name="Gautier V."/>
            <person name="Ament-Velasquez S.L."/>
            <person name="Kruys A."/>
            <person name="Hutchinson M.I."/>
            <person name="Powell A.J."/>
            <person name="Barry K."/>
            <person name="Miller A.N."/>
            <person name="Grigoriev I.V."/>
            <person name="Debuchy R."/>
            <person name="Gladieux P."/>
            <person name="Hiltunen Thoren M."/>
            <person name="Johannesson H."/>
        </authorList>
    </citation>
    <scope>NUCLEOTIDE SEQUENCE</scope>
    <source>
        <strain evidence="3">CBS 955.72</strain>
    </source>
</reference>
<dbReference type="PRINTS" id="PR00853">
    <property type="entry name" value="XPGRADSUPER"/>
</dbReference>
<gene>
    <name evidence="3" type="ORF">B0T25DRAFT_37508</name>
</gene>
<dbReference type="GO" id="GO:0017108">
    <property type="term" value="F:5'-flap endonuclease activity"/>
    <property type="evidence" value="ECO:0007669"/>
    <property type="project" value="TreeGrafter"/>
</dbReference>
<dbReference type="Proteomes" id="UP001275084">
    <property type="component" value="Unassembled WGS sequence"/>
</dbReference>
<dbReference type="SUPFAM" id="SSF88723">
    <property type="entry name" value="PIN domain-like"/>
    <property type="match status" value="1"/>
</dbReference>
<dbReference type="CDD" id="cd09870">
    <property type="entry name" value="PIN_YEN1"/>
    <property type="match status" value="1"/>
</dbReference>
<dbReference type="InterPro" id="IPR006086">
    <property type="entry name" value="XPG-I_dom"/>
</dbReference>